<dbReference type="Gene3D" id="3.30.450.60">
    <property type="match status" value="1"/>
</dbReference>
<evidence type="ECO:0000256" key="2">
    <source>
        <dbReference type="ARBA" id="ARBA00006972"/>
    </source>
</evidence>
<keyword evidence="4" id="KW-0653">Protein transport</keyword>
<dbReference type="InterPro" id="IPR016635">
    <property type="entry name" value="AP_complex_ssu"/>
</dbReference>
<accession>S9UQT3</accession>
<dbReference type="OrthoDB" id="10261046at2759"/>
<comment type="subcellular location">
    <subcellularLocation>
        <location evidence="1">Endomembrane system</location>
    </subcellularLocation>
</comment>
<evidence type="ECO:0000259" key="8">
    <source>
        <dbReference type="Pfam" id="PF01217"/>
    </source>
</evidence>
<comment type="caution">
    <text evidence="9">The sequence shown here is derived from an EMBL/GenBank/DDBJ whole genome shotgun (WGS) entry which is preliminary data.</text>
</comment>
<dbReference type="PANTHER" id="PTHR11753">
    <property type="entry name" value="ADAPTOR COMPLEXES SMALL SUBUNIT FAMILY"/>
    <property type="match status" value="1"/>
</dbReference>
<dbReference type="InterPro" id="IPR011012">
    <property type="entry name" value="Longin-like_dom_sf"/>
</dbReference>
<sequence>MPPPPRRPSAPTRTGTARMTRTRPPPAPTPARPRSRRRYCPAPPTRARCSPTPPRWPRRARRPARRRPTRRARRRRRRSSRRRCSGPRRSRPRRRPATRVTRCCSRCAMTPSSAHRSAAAGPPSRRIAKQVQTTATTIIIKLIIIIIIIMFRKRRRMLSSRSRTTRRCVLVCVNKERQEQRQHQHSYHHDHQHEQNAFQTPPLFLGLSLLCALSSSLLLSACLYLFAFFLRCLSHTRSLPSPSIPFLSYIYVCIYIYKSCTVYGGGMIKGVFIINTAGKIRLSVFFEQLPLSLAQQLQLLHALHLLVAPRGDDLCHFVEHFTEWPTPDTRVIYRRYATLRFFFLTDSSESHLAILDLMQVYVEVLDRLFESVCELDLVFHAEKARQALQEMLMGGGLVLETGRSEIMKHLDAMQQLTTQQRQGAGFLGGPASGGAADASSYRALGRGGGAPVAAAAGRPSGAGGEGRMGSRLRVLKMMGSHERVGVGVAEVYLYKKNTYICICVYALRLLPSRLS</sequence>
<evidence type="ECO:0000256" key="7">
    <source>
        <dbReference type="SAM" id="Phobius"/>
    </source>
</evidence>
<evidence type="ECO:0000313" key="10">
    <source>
        <dbReference type="Proteomes" id="UP000015354"/>
    </source>
</evidence>
<evidence type="ECO:0000256" key="1">
    <source>
        <dbReference type="ARBA" id="ARBA00004308"/>
    </source>
</evidence>
<dbReference type="Pfam" id="PF01217">
    <property type="entry name" value="Clat_adaptor_s"/>
    <property type="match status" value="1"/>
</dbReference>
<evidence type="ECO:0000256" key="6">
    <source>
        <dbReference type="SAM" id="MobiDB-lite"/>
    </source>
</evidence>
<evidence type="ECO:0000256" key="5">
    <source>
        <dbReference type="ARBA" id="ARBA00023136"/>
    </source>
</evidence>
<keyword evidence="10" id="KW-1185">Reference proteome</keyword>
<feature type="region of interest" description="Disordered" evidence="6">
    <location>
        <begin position="1"/>
        <end position="102"/>
    </location>
</feature>
<protein>
    <submittedName>
        <fullName evidence="9">AP-3 complex subunit sigma</fullName>
    </submittedName>
</protein>
<name>S9UQT3_9TRYP</name>
<proteinExistence type="inferred from homology"/>
<evidence type="ECO:0000256" key="4">
    <source>
        <dbReference type="ARBA" id="ARBA00022927"/>
    </source>
</evidence>
<dbReference type="EMBL" id="ATMH01003559">
    <property type="protein sequence ID" value="EPY31228.1"/>
    <property type="molecule type" value="Genomic_DNA"/>
</dbReference>
<dbReference type="InterPro" id="IPR022775">
    <property type="entry name" value="AP_mu_sigma_su"/>
</dbReference>
<dbReference type="AlphaFoldDB" id="S9UQT3"/>
<feature type="domain" description="AP complex mu/sigma subunit" evidence="8">
    <location>
        <begin position="267"/>
        <end position="416"/>
    </location>
</feature>
<feature type="compositionally biased region" description="Basic residues" evidence="6">
    <location>
        <begin position="56"/>
        <end position="97"/>
    </location>
</feature>
<dbReference type="GO" id="GO:0015031">
    <property type="term" value="P:protein transport"/>
    <property type="evidence" value="ECO:0007669"/>
    <property type="project" value="UniProtKB-KW"/>
</dbReference>
<keyword evidence="7" id="KW-1133">Transmembrane helix</keyword>
<feature type="transmembrane region" description="Helical" evidence="7">
    <location>
        <begin position="135"/>
        <end position="151"/>
    </location>
</feature>
<evidence type="ECO:0000313" key="9">
    <source>
        <dbReference type="EMBL" id="EPY31228.1"/>
    </source>
</evidence>
<gene>
    <name evidence="9" type="ORF">STCU_03559</name>
</gene>
<dbReference type="Proteomes" id="UP000015354">
    <property type="component" value="Unassembled WGS sequence"/>
</dbReference>
<keyword evidence="5 7" id="KW-0472">Membrane</keyword>
<feature type="transmembrane region" description="Helical" evidence="7">
    <location>
        <begin position="203"/>
        <end position="229"/>
    </location>
</feature>
<comment type="similarity">
    <text evidence="2">Belongs to the adaptor complexes small subunit family.</text>
</comment>
<reference evidence="9 10" key="1">
    <citation type="journal article" date="2013" name="PLoS ONE">
        <title>Predicting the Proteins of Angomonas deanei, Strigomonas culicis and Their Respective Endosymbionts Reveals New Aspects of the Trypanosomatidae Family.</title>
        <authorList>
            <person name="Motta M.C."/>
            <person name="Martins A.C."/>
            <person name="de Souza S.S."/>
            <person name="Catta-Preta C.M."/>
            <person name="Silva R."/>
            <person name="Klein C.C."/>
            <person name="de Almeida L.G."/>
            <person name="de Lima Cunha O."/>
            <person name="Ciapina L.P."/>
            <person name="Brocchi M."/>
            <person name="Colabardini A.C."/>
            <person name="de Araujo Lima B."/>
            <person name="Machado C.R."/>
            <person name="de Almeida Soares C.M."/>
            <person name="Probst C.M."/>
            <person name="de Menezes C.B."/>
            <person name="Thompson C.E."/>
            <person name="Bartholomeu D.C."/>
            <person name="Gradia D.F."/>
            <person name="Pavoni D.P."/>
            <person name="Grisard E.C."/>
            <person name="Fantinatti-Garboggini F."/>
            <person name="Marchini F.K."/>
            <person name="Rodrigues-Luiz G.F."/>
            <person name="Wagner G."/>
            <person name="Goldman G.H."/>
            <person name="Fietto J.L."/>
            <person name="Elias M.C."/>
            <person name="Goldman M.H."/>
            <person name="Sagot M.F."/>
            <person name="Pereira M."/>
            <person name="Stoco P.H."/>
            <person name="de Mendonca-Neto R.P."/>
            <person name="Teixeira S.M."/>
            <person name="Maciel T.E."/>
            <person name="de Oliveira Mendes T.A."/>
            <person name="Urmenyi T.P."/>
            <person name="de Souza W."/>
            <person name="Schenkman S."/>
            <person name="de Vasconcelos A.T."/>
        </authorList>
    </citation>
    <scope>NUCLEOTIDE SEQUENCE [LARGE SCALE GENOMIC DNA]</scope>
</reference>
<feature type="compositionally biased region" description="Low complexity" evidence="6">
    <location>
        <begin position="9"/>
        <end position="19"/>
    </location>
</feature>
<feature type="transmembrane region" description="Helical" evidence="7">
    <location>
        <begin position="249"/>
        <end position="272"/>
    </location>
</feature>
<dbReference type="GO" id="GO:0012505">
    <property type="term" value="C:endomembrane system"/>
    <property type="evidence" value="ECO:0007669"/>
    <property type="project" value="UniProtKB-SubCell"/>
</dbReference>
<evidence type="ECO:0000256" key="3">
    <source>
        <dbReference type="ARBA" id="ARBA00022448"/>
    </source>
</evidence>
<organism evidence="9 10">
    <name type="scientific">Strigomonas culicis</name>
    <dbReference type="NCBI Taxonomy" id="28005"/>
    <lineage>
        <taxon>Eukaryota</taxon>
        <taxon>Discoba</taxon>
        <taxon>Euglenozoa</taxon>
        <taxon>Kinetoplastea</taxon>
        <taxon>Metakinetoplastina</taxon>
        <taxon>Trypanosomatida</taxon>
        <taxon>Trypanosomatidae</taxon>
        <taxon>Strigomonadinae</taxon>
        <taxon>Strigomonas</taxon>
    </lineage>
</organism>
<keyword evidence="3" id="KW-0813">Transport</keyword>
<dbReference type="SUPFAM" id="SSF64356">
    <property type="entry name" value="SNARE-like"/>
    <property type="match status" value="1"/>
</dbReference>
<keyword evidence="7" id="KW-0812">Transmembrane</keyword>